<dbReference type="GO" id="GO:0004497">
    <property type="term" value="F:monooxygenase activity"/>
    <property type="evidence" value="ECO:0007669"/>
    <property type="project" value="UniProtKB-KW"/>
</dbReference>
<dbReference type="AlphaFoldDB" id="K5WPB3"/>
<dbReference type="Gene3D" id="1.10.630.10">
    <property type="entry name" value="Cytochrome P450"/>
    <property type="match status" value="1"/>
</dbReference>
<comment type="similarity">
    <text evidence="4 14">Belongs to the cytochrome P450 family.</text>
</comment>
<evidence type="ECO:0000256" key="4">
    <source>
        <dbReference type="ARBA" id="ARBA00010617"/>
    </source>
</evidence>
<evidence type="ECO:0000256" key="1">
    <source>
        <dbReference type="ARBA" id="ARBA00001971"/>
    </source>
</evidence>
<dbReference type="Pfam" id="PF00067">
    <property type="entry name" value="p450"/>
    <property type="match status" value="1"/>
</dbReference>
<dbReference type="Proteomes" id="UP000008370">
    <property type="component" value="Unassembled WGS sequence"/>
</dbReference>
<dbReference type="PANTHER" id="PTHR46300:SF7">
    <property type="entry name" value="P450, PUTATIVE (EUROFUNG)-RELATED"/>
    <property type="match status" value="1"/>
</dbReference>
<dbReference type="PRINTS" id="PR00463">
    <property type="entry name" value="EP450I"/>
</dbReference>
<dbReference type="GO" id="GO:0016020">
    <property type="term" value="C:membrane"/>
    <property type="evidence" value="ECO:0007669"/>
    <property type="project" value="UniProtKB-SubCell"/>
</dbReference>
<dbReference type="InParanoid" id="K5WPB3"/>
<keyword evidence="11 14" id="KW-0503">Monooxygenase</keyword>
<feature type="binding site" description="axial binding residue" evidence="13">
    <location>
        <position position="429"/>
    </location>
    <ligand>
        <name>heme</name>
        <dbReference type="ChEBI" id="CHEBI:30413"/>
    </ligand>
    <ligandPart>
        <name>Fe</name>
        <dbReference type="ChEBI" id="CHEBI:18248"/>
    </ligandPart>
</feature>
<evidence type="ECO:0000256" key="7">
    <source>
        <dbReference type="ARBA" id="ARBA00022723"/>
    </source>
</evidence>
<organism evidence="16 17">
    <name type="scientific">Phanerochaete carnosa (strain HHB-10118-sp)</name>
    <name type="common">White-rot fungus</name>
    <name type="synonym">Peniophora carnosa</name>
    <dbReference type="NCBI Taxonomy" id="650164"/>
    <lineage>
        <taxon>Eukaryota</taxon>
        <taxon>Fungi</taxon>
        <taxon>Dikarya</taxon>
        <taxon>Basidiomycota</taxon>
        <taxon>Agaricomycotina</taxon>
        <taxon>Agaricomycetes</taxon>
        <taxon>Polyporales</taxon>
        <taxon>Phanerochaetaceae</taxon>
        <taxon>Phanerochaete</taxon>
    </lineage>
</organism>
<dbReference type="GO" id="GO:0020037">
    <property type="term" value="F:heme binding"/>
    <property type="evidence" value="ECO:0007669"/>
    <property type="project" value="InterPro"/>
</dbReference>
<keyword evidence="15" id="KW-0732">Signal</keyword>
<dbReference type="KEGG" id="pco:PHACADRAFT_212753"/>
<feature type="signal peptide" evidence="15">
    <location>
        <begin position="1"/>
        <end position="18"/>
    </location>
</feature>
<evidence type="ECO:0000256" key="8">
    <source>
        <dbReference type="ARBA" id="ARBA00022989"/>
    </source>
</evidence>
<evidence type="ECO:0000313" key="17">
    <source>
        <dbReference type="Proteomes" id="UP000008370"/>
    </source>
</evidence>
<dbReference type="CDD" id="cd11065">
    <property type="entry name" value="CYP64-like"/>
    <property type="match status" value="1"/>
</dbReference>
<dbReference type="RefSeq" id="XP_007399959.1">
    <property type="nucleotide sequence ID" value="XM_007399897.1"/>
</dbReference>
<dbReference type="PANTHER" id="PTHR46300">
    <property type="entry name" value="P450, PUTATIVE (EUROFUNG)-RELATED-RELATED"/>
    <property type="match status" value="1"/>
</dbReference>
<dbReference type="PRINTS" id="PR00385">
    <property type="entry name" value="P450"/>
</dbReference>
<evidence type="ECO:0000256" key="13">
    <source>
        <dbReference type="PIRSR" id="PIRSR602401-1"/>
    </source>
</evidence>
<keyword evidence="5 13" id="KW-0349">Heme</keyword>
<sequence>MTMFLWIVLTAILTFALASLLGKLRRKGRHRPPGPKPLPFIGNAHQIPSKHEWIKFKEWGDMYGDLAKVEIPGDTLYLVNKREVVNELFEVRSAIYCSRPNLVMAGLSGWKNSIPTLGYGPRLRKSRMLLKKAMGPAAIRSYYPYINRDVPFFLQNLLRTPERFTEHFTRGAARIALKIAYGYEGVTEDEQIIQNGTRAMQVFSATVAPGAWAVDTFPLLRYLPSWFPFASFQKFAERGKKITDEARNVPFYEVKKRVESGTADGSFTSMMLQTEKSDPETENIITWAAFGIFTGQFDTTTAALSWFTIAMAKYPDVQKKAQAEIDRVVGKARLPEVADRESLPYVWAVMQEVFRWHPTITMSPRTAIQDDEYHGYFIPAETTIIANFWAILHDESVYHDADKFIPERFCDEGAPDSLSVAFGFGRRICPGILIAHPHVFVTIASILATFDISKARDDAGNVIEPGEDATSGAINFPKPFKVSITPRSSEAVELIRKSVEHSKTLPDRLEIFSM</sequence>
<reference evidence="16 17" key="1">
    <citation type="journal article" date="2012" name="BMC Genomics">
        <title>Comparative genomics of the white-rot fungi, Phanerochaete carnosa and P. chrysosporium, to elucidate the genetic basis of the distinct wood types they colonize.</title>
        <authorList>
            <person name="Suzuki H."/>
            <person name="MacDonald J."/>
            <person name="Syed K."/>
            <person name="Salamov A."/>
            <person name="Hori C."/>
            <person name="Aerts A."/>
            <person name="Henrissat B."/>
            <person name="Wiebenga A."/>
            <person name="vanKuyk P.A."/>
            <person name="Barry K."/>
            <person name="Lindquist E."/>
            <person name="LaButti K."/>
            <person name="Lapidus A."/>
            <person name="Lucas S."/>
            <person name="Coutinho P."/>
            <person name="Gong Y."/>
            <person name="Samejima M."/>
            <person name="Mahadevan R."/>
            <person name="Abou-Zaid M."/>
            <person name="de Vries R.P."/>
            <person name="Igarashi K."/>
            <person name="Yadav J.S."/>
            <person name="Grigoriev I.V."/>
            <person name="Master E.R."/>
        </authorList>
    </citation>
    <scope>NUCLEOTIDE SEQUENCE [LARGE SCALE GENOMIC DNA]</scope>
    <source>
        <strain evidence="16 17">HHB-10118-sp</strain>
    </source>
</reference>
<evidence type="ECO:0000256" key="6">
    <source>
        <dbReference type="ARBA" id="ARBA00022692"/>
    </source>
</evidence>
<evidence type="ECO:0000256" key="10">
    <source>
        <dbReference type="ARBA" id="ARBA00023004"/>
    </source>
</evidence>
<dbReference type="InterPro" id="IPR017972">
    <property type="entry name" value="Cyt_P450_CS"/>
</dbReference>
<name>K5WPB3_PHACS</name>
<evidence type="ECO:0000313" key="16">
    <source>
        <dbReference type="EMBL" id="EKM52182.1"/>
    </source>
</evidence>
<comment type="cofactor">
    <cofactor evidence="1 13">
        <name>heme</name>
        <dbReference type="ChEBI" id="CHEBI:30413"/>
    </cofactor>
</comment>
<dbReference type="EMBL" id="JH930476">
    <property type="protein sequence ID" value="EKM52182.1"/>
    <property type="molecule type" value="Genomic_DNA"/>
</dbReference>
<dbReference type="GO" id="GO:0016705">
    <property type="term" value="F:oxidoreductase activity, acting on paired donors, with incorporation or reduction of molecular oxygen"/>
    <property type="evidence" value="ECO:0007669"/>
    <property type="project" value="InterPro"/>
</dbReference>
<comment type="pathway">
    <text evidence="3">Secondary metabolite biosynthesis.</text>
</comment>
<evidence type="ECO:0008006" key="18">
    <source>
        <dbReference type="Google" id="ProtNLM"/>
    </source>
</evidence>
<keyword evidence="9 14" id="KW-0560">Oxidoreductase</keyword>
<dbReference type="OrthoDB" id="2789670at2759"/>
<evidence type="ECO:0000256" key="5">
    <source>
        <dbReference type="ARBA" id="ARBA00022617"/>
    </source>
</evidence>
<evidence type="ECO:0000256" key="11">
    <source>
        <dbReference type="ARBA" id="ARBA00023033"/>
    </source>
</evidence>
<keyword evidence="8" id="KW-1133">Transmembrane helix</keyword>
<keyword evidence="12" id="KW-0472">Membrane</keyword>
<dbReference type="InterPro" id="IPR002401">
    <property type="entry name" value="Cyt_P450_E_grp-I"/>
</dbReference>
<dbReference type="InterPro" id="IPR001128">
    <property type="entry name" value="Cyt_P450"/>
</dbReference>
<evidence type="ECO:0000256" key="15">
    <source>
        <dbReference type="SAM" id="SignalP"/>
    </source>
</evidence>
<evidence type="ECO:0000256" key="3">
    <source>
        <dbReference type="ARBA" id="ARBA00005179"/>
    </source>
</evidence>
<keyword evidence="17" id="KW-1185">Reference proteome</keyword>
<evidence type="ECO:0000256" key="12">
    <source>
        <dbReference type="ARBA" id="ARBA00023136"/>
    </source>
</evidence>
<keyword evidence="10 13" id="KW-0408">Iron</keyword>
<keyword evidence="6" id="KW-0812">Transmembrane</keyword>
<proteinExistence type="inferred from homology"/>
<accession>K5WPB3</accession>
<dbReference type="GeneID" id="18913275"/>
<dbReference type="HOGENOM" id="CLU_001570_2_3_1"/>
<evidence type="ECO:0000256" key="9">
    <source>
        <dbReference type="ARBA" id="ARBA00023002"/>
    </source>
</evidence>
<dbReference type="GO" id="GO:0005506">
    <property type="term" value="F:iron ion binding"/>
    <property type="evidence" value="ECO:0007669"/>
    <property type="project" value="InterPro"/>
</dbReference>
<dbReference type="PROSITE" id="PS00086">
    <property type="entry name" value="CYTOCHROME_P450"/>
    <property type="match status" value="1"/>
</dbReference>
<dbReference type="InterPro" id="IPR050364">
    <property type="entry name" value="Cytochrome_P450_fung"/>
</dbReference>
<evidence type="ECO:0000256" key="2">
    <source>
        <dbReference type="ARBA" id="ARBA00004167"/>
    </source>
</evidence>
<gene>
    <name evidence="16" type="ORF">PHACADRAFT_212753</name>
</gene>
<comment type="subcellular location">
    <subcellularLocation>
        <location evidence="2">Membrane</location>
        <topology evidence="2">Single-pass membrane protein</topology>
    </subcellularLocation>
</comment>
<dbReference type="SUPFAM" id="SSF48264">
    <property type="entry name" value="Cytochrome P450"/>
    <property type="match status" value="1"/>
</dbReference>
<feature type="chain" id="PRO_5003885819" description="Cytochrome P450" evidence="15">
    <location>
        <begin position="19"/>
        <end position="514"/>
    </location>
</feature>
<keyword evidence="7 13" id="KW-0479">Metal-binding</keyword>
<evidence type="ECO:0000256" key="14">
    <source>
        <dbReference type="RuleBase" id="RU000461"/>
    </source>
</evidence>
<dbReference type="InterPro" id="IPR036396">
    <property type="entry name" value="Cyt_P450_sf"/>
</dbReference>
<protein>
    <recommendedName>
        <fullName evidence="18">Cytochrome P450</fullName>
    </recommendedName>
</protein>